<feature type="compositionally biased region" description="Low complexity" evidence="1">
    <location>
        <begin position="118"/>
        <end position="136"/>
    </location>
</feature>
<feature type="region of interest" description="Disordered" evidence="1">
    <location>
        <begin position="106"/>
        <end position="136"/>
    </location>
</feature>
<evidence type="ECO:0000313" key="3">
    <source>
        <dbReference type="EMBL" id="CAA9291211.1"/>
    </source>
</evidence>
<name>A0A6J4JZE2_9CHLR</name>
<feature type="region of interest" description="Disordered" evidence="1">
    <location>
        <begin position="1"/>
        <end position="36"/>
    </location>
</feature>
<evidence type="ECO:0000256" key="1">
    <source>
        <dbReference type="SAM" id="MobiDB-lite"/>
    </source>
</evidence>
<dbReference type="NCBIfam" id="TIGR01764">
    <property type="entry name" value="excise"/>
    <property type="match status" value="1"/>
</dbReference>
<feature type="compositionally biased region" description="Low complexity" evidence="1">
    <location>
        <begin position="19"/>
        <end position="36"/>
    </location>
</feature>
<dbReference type="InterPro" id="IPR010093">
    <property type="entry name" value="SinI_DNA-bd"/>
</dbReference>
<feature type="domain" description="Helix-turn-helix" evidence="2">
    <location>
        <begin position="44"/>
        <end position="91"/>
    </location>
</feature>
<accession>A0A6J4JZE2</accession>
<dbReference type="GO" id="GO:0003677">
    <property type="term" value="F:DNA binding"/>
    <property type="evidence" value="ECO:0007669"/>
    <property type="project" value="InterPro"/>
</dbReference>
<reference evidence="3" key="1">
    <citation type="submission" date="2020-02" db="EMBL/GenBank/DDBJ databases">
        <authorList>
            <person name="Meier V. D."/>
        </authorList>
    </citation>
    <scope>NUCLEOTIDE SEQUENCE</scope>
    <source>
        <strain evidence="3">AVDCRST_MAG77</strain>
    </source>
</reference>
<sequence length="136" mass="14313">MQDRIEAIDERTVQPAVPATSDADSSSGAAGMTGASGLPATRMFLTAHEVGQQLGIRKSRVYELAATGLLPVVRLGRRMLFPRRGLEQLAQAAINRAVAEALSDRVTHGLSPAPRVPTQRATRTTGGGRSQAARGV</sequence>
<gene>
    <name evidence="3" type="ORF">AVDCRST_MAG77-4745</name>
</gene>
<proteinExistence type="predicted"/>
<dbReference type="EMBL" id="CADCTC010000251">
    <property type="protein sequence ID" value="CAA9291211.1"/>
    <property type="molecule type" value="Genomic_DNA"/>
</dbReference>
<organism evidence="3">
    <name type="scientific">uncultured Chloroflexota bacterium</name>
    <dbReference type="NCBI Taxonomy" id="166587"/>
    <lineage>
        <taxon>Bacteria</taxon>
        <taxon>Bacillati</taxon>
        <taxon>Chloroflexota</taxon>
        <taxon>environmental samples</taxon>
    </lineage>
</organism>
<evidence type="ECO:0000259" key="2">
    <source>
        <dbReference type="Pfam" id="PF12728"/>
    </source>
</evidence>
<feature type="compositionally biased region" description="Basic and acidic residues" evidence="1">
    <location>
        <begin position="1"/>
        <end position="12"/>
    </location>
</feature>
<dbReference type="InterPro" id="IPR041657">
    <property type="entry name" value="HTH_17"/>
</dbReference>
<protein>
    <recommendedName>
        <fullName evidence="2">Helix-turn-helix domain-containing protein</fullName>
    </recommendedName>
</protein>
<dbReference type="Pfam" id="PF12728">
    <property type="entry name" value="HTH_17"/>
    <property type="match status" value="1"/>
</dbReference>
<dbReference type="AlphaFoldDB" id="A0A6J4JZE2"/>